<name>A0A1R0KX44_9PSEU</name>
<gene>
    <name evidence="1" type="ORF">BS329_12490</name>
</gene>
<dbReference type="AlphaFoldDB" id="A0A1R0KX44"/>
<accession>A0A1R0KX44</accession>
<dbReference type="Proteomes" id="UP000187486">
    <property type="component" value="Unassembled WGS sequence"/>
</dbReference>
<comment type="caution">
    <text evidence="1">The sequence shown here is derived from an EMBL/GenBank/DDBJ whole genome shotgun (WGS) entry which is preliminary data.</text>
</comment>
<dbReference type="EMBL" id="MQUQ01000005">
    <property type="protein sequence ID" value="OLZ53580.1"/>
    <property type="molecule type" value="Genomic_DNA"/>
</dbReference>
<evidence type="ECO:0000313" key="1">
    <source>
        <dbReference type="EMBL" id="OLZ53580.1"/>
    </source>
</evidence>
<organism evidence="1 2">
    <name type="scientific">Amycolatopsis coloradensis</name>
    <dbReference type="NCBI Taxonomy" id="76021"/>
    <lineage>
        <taxon>Bacteria</taxon>
        <taxon>Bacillati</taxon>
        <taxon>Actinomycetota</taxon>
        <taxon>Actinomycetes</taxon>
        <taxon>Pseudonocardiales</taxon>
        <taxon>Pseudonocardiaceae</taxon>
        <taxon>Amycolatopsis</taxon>
    </lineage>
</organism>
<sequence>MTFLPLTVDAAKRADAPEVLRNALLTDRAAGECWTVLLAGCEFGVKRGLDSQLRRLSEATAEHVGTRWWFSDGSAHRKRVARAQENLLAAIAEGDGQEFALAFVGYDNAMAGAVVCAGIGKHRRPVEGSTA</sequence>
<reference evidence="1 2" key="1">
    <citation type="submission" date="2016-01" db="EMBL/GenBank/DDBJ databases">
        <title>Amycolatopsis coloradensis genome sequencing and assembly.</title>
        <authorList>
            <person name="Mayilraj S."/>
        </authorList>
    </citation>
    <scope>NUCLEOTIDE SEQUENCE [LARGE SCALE GENOMIC DNA]</scope>
    <source>
        <strain evidence="1 2">DSM 44225</strain>
    </source>
</reference>
<protein>
    <submittedName>
        <fullName evidence="1">Uncharacterized protein</fullName>
    </submittedName>
</protein>
<dbReference type="OrthoDB" id="3631719at2"/>
<evidence type="ECO:0000313" key="2">
    <source>
        <dbReference type="Proteomes" id="UP000187486"/>
    </source>
</evidence>
<dbReference type="STRING" id="76021.BS329_12490"/>
<keyword evidence="2" id="KW-1185">Reference proteome</keyword>
<proteinExistence type="predicted"/>
<dbReference type="RefSeq" id="WP_076159595.1">
    <property type="nucleotide sequence ID" value="NZ_JBEZVB010000001.1"/>
</dbReference>